<dbReference type="GO" id="GO:0031119">
    <property type="term" value="P:tRNA pseudouridine synthesis"/>
    <property type="evidence" value="ECO:0007669"/>
    <property type="project" value="TreeGrafter"/>
</dbReference>
<keyword evidence="3 5" id="KW-0413">Isomerase</keyword>
<accession>A0A1J5TKK2</accession>
<feature type="domain" description="Pseudouridine synthase I TruA alpha/beta" evidence="4">
    <location>
        <begin position="148"/>
        <end position="242"/>
    </location>
</feature>
<dbReference type="PANTHER" id="PTHR11142:SF0">
    <property type="entry name" value="TRNA PSEUDOURIDINE SYNTHASE-LIKE 1"/>
    <property type="match status" value="1"/>
</dbReference>
<proteinExistence type="inferred from homology"/>
<evidence type="ECO:0000256" key="2">
    <source>
        <dbReference type="ARBA" id="ARBA00022694"/>
    </source>
</evidence>
<dbReference type="GO" id="GO:0160147">
    <property type="term" value="F:tRNA pseudouridine(38-40) synthase activity"/>
    <property type="evidence" value="ECO:0007669"/>
    <property type="project" value="UniProtKB-EC"/>
</dbReference>
<dbReference type="EMBL" id="MLJW01000012">
    <property type="protein sequence ID" value="OIR14228.1"/>
    <property type="molecule type" value="Genomic_DNA"/>
</dbReference>
<dbReference type="AlphaFoldDB" id="A0A1J5TKK2"/>
<evidence type="ECO:0000313" key="5">
    <source>
        <dbReference type="EMBL" id="OIR14228.1"/>
    </source>
</evidence>
<dbReference type="CDD" id="cd02570">
    <property type="entry name" value="PseudoU_synth_EcTruA"/>
    <property type="match status" value="1"/>
</dbReference>
<dbReference type="Pfam" id="PF01416">
    <property type="entry name" value="PseudoU_synth_1"/>
    <property type="match status" value="2"/>
</dbReference>
<dbReference type="GO" id="GO:0003723">
    <property type="term" value="F:RNA binding"/>
    <property type="evidence" value="ECO:0007669"/>
    <property type="project" value="InterPro"/>
</dbReference>
<dbReference type="FunFam" id="3.30.70.580:FF:000001">
    <property type="entry name" value="tRNA pseudouridine synthase A"/>
    <property type="match status" value="1"/>
</dbReference>
<dbReference type="SUPFAM" id="SSF55120">
    <property type="entry name" value="Pseudouridine synthase"/>
    <property type="match status" value="1"/>
</dbReference>
<keyword evidence="2" id="KW-0819">tRNA processing</keyword>
<dbReference type="PANTHER" id="PTHR11142">
    <property type="entry name" value="PSEUDOURIDYLATE SYNTHASE"/>
    <property type="match status" value="1"/>
</dbReference>
<dbReference type="Gene3D" id="3.30.70.660">
    <property type="entry name" value="Pseudouridine synthase I, catalytic domain, C-terminal subdomain"/>
    <property type="match status" value="1"/>
</dbReference>
<dbReference type="Gene3D" id="3.30.70.580">
    <property type="entry name" value="Pseudouridine synthase I, catalytic domain, N-terminal subdomain"/>
    <property type="match status" value="1"/>
</dbReference>
<comment type="similarity">
    <text evidence="1">Belongs to the tRNA pseudouridine synthase TruA family.</text>
</comment>
<comment type="caution">
    <text evidence="5">The sequence shown here is derived from an EMBL/GenBank/DDBJ whole genome shotgun (WGS) entry which is preliminary data.</text>
</comment>
<dbReference type="HAMAP" id="MF_00171">
    <property type="entry name" value="TruA"/>
    <property type="match status" value="1"/>
</dbReference>
<dbReference type="InterPro" id="IPR020097">
    <property type="entry name" value="PsdUridine_synth_TruA_a/b_dom"/>
</dbReference>
<gene>
    <name evidence="5" type="primary">truA_2</name>
    <name evidence="5" type="ORF">GALL_46900</name>
</gene>
<dbReference type="InterPro" id="IPR020094">
    <property type="entry name" value="TruA/RsuA/RluB/E/F_N"/>
</dbReference>
<dbReference type="NCBIfam" id="TIGR00071">
    <property type="entry name" value="hisT_truA"/>
    <property type="match status" value="1"/>
</dbReference>
<dbReference type="InterPro" id="IPR020103">
    <property type="entry name" value="PsdUridine_synth_cat_dom_sf"/>
</dbReference>
<sequence length="250" mass="28985">MHRYFLEVAYKGTHYSGFQVQSNANSIQTETEKALAVYFKQEINLTGSSRTDAGVHALQNFFHFDTALNITKNDLYRLNAILPKDIIAKNIFAVKPDAHCRFDALSREYQYFIYRSKDPFKADRAWFYPYKTDMDILQEAATIIKQYKDFTSFSKRNTQVKNFLCTIEHSEWMMKDDSLIYTVRANRFLRGMVKGLVGTMLKAGRKLITLDEFKNIIESKDCTAANFTPPAHGLFLVAVKYPEDVFLNEE</sequence>
<reference evidence="5" key="1">
    <citation type="submission" date="2016-10" db="EMBL/GenBank/DDBJ databases">
        <title>Sequence of Gallionella enrichment culture.</title>
        <authorList>
            <person name="Poehlein A."/>
            <person name="Muehling M."/>
            <person name="Daniel R."/>
        </authorList>
    </citation>
    <scope>NUCLEOTIDE SEQUENCE</scope>
</reference>
<evidence type="ECO:0000256" key="1">
    <source>
        <dbReference type="ARBA" id="ARBA00009375"/>
    </source>
</evidence>
<dbReference type="InterPro" id="IPR001406">
    <property type="entry name" value="PsdUridine_synth_TruA"/>
</dbReference>
<evidence type="ECO:0000259" key="4">
    <source>
        <dbReference type="Pfam" id="PF01416"/>
    </source>
</evidence>
<protein>
    <submittedName>
        <fullName evidence="5">tRNA pseudouridine synthase A</fullName>
        <ecNumber evidence="5">5.4.99.12</ecNumber>
    </submittedName>
</protein>
<dbReference type="InterPro" id="IPR020095">
    <property type="entry name" value="PsdUridine_synth_TruA_C"/>
</dbReference>
<dbReference type="PIRSF" id="PIRSF001430">
    <property type="entry name" value="tRNA_psdUrid_synth"/>
    <property type="match status" value="1"/>
</dbReference>
<evidence type="ECO:0000256" key="3">
    <source>
        <dbReference type="ARBA" id="ARBA00023235"/>
    </source>
</evidence>
<name>A0A1J5TKK2_9ZZZZ</name>
<dbReference type="EC" id="5.4.99.12" evidence="5"/>
<organism evidence="5">
    <name type="scientific">mine drainage metagenome</name>
    <dbReference type="NCBI Taxonomy" id="410659"/>
    <lineage>
        <taxon>unclassified sequences</taxon>
        <taxon>metagenomes</taxon>
        <taxon>ecological metagenomes</taxon>
    </lineage>
</organism>
<feature type="domain" description="Pseudouridine synthase I TruA alpha/beta" evidence="4">
    <location>
        <begin position="9"/>
        <end position="103"/>
    </location>
</feature>